<evidence type="ECO:0000313" key="6">
    <source>
        <dbReference type="EMBL" id="RUT29866.1"/>
    </source>
</evidence>
<keyword evidence="2 3" id="KW-0274">FAD</keyword>
<feature type="binding site" evidence="3">
    <location>
        <position position="259"/>
    </location>
    <ligand>
        <name>FAD</name>
        <dbReference type="ChEBI" id="CHEBI:57692"/>
    </ligand>
</feature>
<dbReference type="Pfam" id="PF00875">
    <property type="entry name" value="DNA_photolyase"/>
    <property type="match status" value="1"/>
</dbReference>
<dbReference type="InterPro" id="IPR002081">
    <property type="entry name" value="Cryptochrome/DNA_photolyase_1"/>
</dbReference>
<accession>A0A433X6Y9</accession>
<evidence type="ECO:0000313" key="7">
    <source>
        <dbReference type="Proteomes" id="UP000272464"/>
    </source>
</evidence>
<comment type="similarity">
    <text evidence="4">Belongs to the DNA photolyase family.</text>
</comment>
<protein>
    <submittedName>
        <fullName evidence="6">Deoxyribodipyrimidine photo-lyase</fullName>
    </submittedName>
</protein>
<dbReference type="Gene3D" id="1.25.40.80">
    <property type="match status" value="1"/>
</dbReference>
<dbReference type="PANTHER" id="PTHR11455:SF9">
    <property type="entry name" value="CRYPTOCHROME CIRCADIAN CLOCK 5 ISOFORM X1"/>
    <property type="match status" value="1"/>
</dbReference>
<keyword evidence="7" id="KW-1185">Reference proteome</keyword>
<dbReference type="SUPFAM" id="SSF48173">
    <property type="entry name" value="Cryptochrome/photolyase FAD-binding domain"/>
    <property type="match status" value="1"/>
</dbReference>
<evidence type="ECO:0000256" key="3">
    <source>
        <dbReference type="PIRSR" id="PIRSR602081-1"/>
    </source>
</evidence>
<dbReference type="InterPro" id="IPR036134">
    <property type="entry name" value="Crypto/Photolyase_FAD-like_sf"/>
</dbReference>
<dbReference type="OrthoDB" id="9772484at2"/>
<proteinExistence type="inferred from homology"/>
<evidence type="ECO:0000259" key="5">
    <source>
        <dbReference type="PROSITE" id="PS51645"/>
    </source>
</evidence>
<dbReference type="Gene3D" id="1.10.579.10">
    <property type="entry name" value="DNA Cyclobutane Dipyrimidine Photolyase, subunit A, domain 3"/>
    <property type="match status" value="1"/>
</dbReference>
<feature type="binding site" evidence="3">
    <location>
        <begin position="262"/>
        <end position="269"/>
    </location>
    <ligand>
        <name>FAD</name>
        <dbReference type="ChEBI" id="CHEBI:57692"/>
    </ligand>
</feature>
<feature type="domain" description="Photolyase/cryptochrome alpha/beta" evidence="5">
    <location>
        <begin position="1"/>
        <end position="129"/>
    </location>
</feature>
<reference evidence="6 7" key="1">
    <citation type="submission" date="2018-12" db="EMBL/GenBank/DDBJ databases">
        <authorList>
            <person name="Sun L."/>
            <person name="Chen Z."/>
        </authorList>
    </citation>
    <scope>NUCLEOTIDE SEQUENCE [LARGE SCALE GENOMIC DNA]</scope>
    <source>
        <strain evidence="6 7">3-5-3</strain>
    </source>
</reference>
<dbReference type="GO" id="GO:0003677">
    <property type="term" value="F:DNA binding"/>
    <property type="evidence" value="ECO:0007669"/>
    <property type="project" value="TreeGrafter"/>
</dbReference>
<dbReference type="InterPro" id="IPR006050">
    <property type="entry name" value="DNA_photolyase_N"/>
</dbReference>
<feature type="binding site" evidence="3">
    <location>
        <begin position="355"/>
        <end position="357"/>
    </location>
    <ligand>
        <name>FAD</name>
        <dbReference type="ChEBI" id="CHEBI:57692"/>
    </ligand>
</feature>
<keyword evidence="1 3" id="KW-0285">Flavoprotein</keyword>
<feature type="binding site" evidence="3">
    <location>
        <begin position="229"/>
        <end position="233"/>
    </location>
    <ligand>
        <name>FAD</name>
        <dbReference type="ChEBI" id="CHEBI:57692"/>
    </ligand>
</feature>
<dbReference type="GO" id="GO:0003904">
    <property type="term" value="F:deoxyribodipyrimidine photo-lyase activity"/>
    <property type="evidence" value="ECO:0007669"/>
    <property type="project" value="TreeGrafter"/>
</dbReference>
<dbReference type="PRINTS" id="PR00147">
    <property type="entry name" value="DNAPHOTLYASE"/>
</dbReference>
<dbReference type="Gene3D" id="3.40.50.620">
    <property type="entry name" value="HUPs"/>
    <property type="match status" value="1"/>
</dbReference>
<sequence length="448" mass="51666">MILFIHRKDLRTQDLAAFERIAGLGEQGLHVFIADPALLTSIRKDEHSGVHFLSQVRRLQELYIQAGRNLHILYGDPAEIVDSILGQYPVSELVVGRDYTPYALARDHKLEKKAEQHGVPFTSLPDQTLIDLEDFHAFAGRKEPYKVFTPFYRKWKEYMELFFRPPGSVLVSDLRTAELEPELSDRFRLPFVLEDYPVAEEPSIRLADFIEDDLHNYEQGRDQYGSDGTSRISGILNTGALSIRTVYQRVMGIPEGEAWRRQLAWRDFYLYQSVFDPDFYHYEQRYDLSLLDDKLFSAWANAETGIPVIDAAMTQLNETGQLPNRLRMVTAMFLTKNLLCPFPLGEAYFRLKLADYDNAPNRGGWLWSSSLGFDAAPYFRIMNPVNQSEKFDPLGTYIRRWLPQLADVEGREIHRPRPHAIVDLKASRERAIGVYKEILRSRTVGGPE</sequence>
<dbReference type="RefSeq" id="WP_127199810.1">
    <property type="nucleotide sequence ID" value="NZ_RZNX01000005.1"/>
</dbReference>
<dbReference type="InterPro" id="IPR036155">
    <property type="entry name" value="Crypto/Photolyase_N_sf"/>
</dbReference>
<name>A0A433X6Y9_9BACL</name>
<dbReference type="InterPro" id="IPR014729">
    <property type="entry name" value="Rossmann-like_a/b/a_fold"/>
</dbReference>
<comment type="cofactor">
    <cofactor evidence="3">
        <name>FAD</name>
        <dbReference type="ChEBI" id="CHEBI:57692"/>
    </cofactor>
    <text evidence="3">Binds 1 FAD per subunit.</text>
</comment>
<evidence type="ECO:0000256" key="2">
    <source>
        <dbReference type="ARBA" id="ARBA00022827"/>
    </source>
</evidence>
<dbReference type="Pfam" id="PF03441">
    <property type="entry name" value="FAD_binding_7"/>
    <property type="match status" value="1"/>
</dbReference>
<dbReference type="GO" id="GO:0009416">
    <property type="term" value="P:response to light stimulus"/>
    <property type="evidence" value="ECO:0007669"/>
    <property type="project" value="TreeGrafter"/>
</dbReference>
<organism evidence="6 7">
    <name type="scientific">Paenibacillus zeisoli</name>
    <dbReference type="NCBI Taxonomy" id="2496267"/>
    <lineage>
        <taxon>Bacteria</taxon>
        <taxon>Bacillati</taxon>
        <taxon>Bacillota</taxon>
        <taxon>Bacilli</taxon>
        <taxon>Bacillales</taxon>
        <taxon>Paenibacillaceae</taxon>
        <taxon>Paenibacillus</taxon>
    </lineage>
</organism>
<comment type="caution">
    <text evidence="6">The sequence shown here is derived from an EMBL/GenBank/DDBJ whole genome shotgun (WGS) entry which is preliminary data.</text>
</comment>
<keyword evidence="4" id="KW-0157">Chromophore</keyword>
<evidence type="ECO:0000256" key="1">
    <source>
        <dbReference type="ARBA" id="ARBA00022630"/>
    </source>
</evidence>
<dbReference type="Proteomes" id="UP000272464">
    <property type="component" value="Unassembled WGS sequence"/>
</dbReference>
<dbReference type="SUPFAM" id="SSF52425">
    <property type="entry name" value="Cryptochrome/photolyase, N-terminal domain"/>
    <property type="match status" value="1"/>
</dbReference>
<keyword evidence="6" id="KW-0456">Lyase</keyword>
<evidence type="ECO:0000256" key="4">
    <source>
        <dbReference type="RuleBase" id="RU004182"/>
    </source>
</evidence>
<dbReference type="PROSITE" id="PS51645">
    <property type="entry name" value="PHR_CRY_ALPHA_BETA"/>
    <property type="match status" value="1"/>
</dbReference>
<dbReference type="EMBL" id="RZNX01000005">
    <property type="protein sequence ID" value="RUT29866.1"/>
    <property type="molecule type" value="Genomic_DNA"/>
</dbReference>
<gene>
    <name evidence="6" type="ORF">EJP77_13690</name>
</gene>
<dbReference type="InterPro" id="IPR005101">
    <property type="entry name" value="Cryptochr/Photolyase_FAD-bd"/>
</dbReference>
<dbReference type="AlphaFoldDB" id="A0A433X6Y9"/>
<dbReference type="GO" id="GO:0071949">
    <property type="term" value="F:FAD binding"/>
    <property type="evidence" value="ECO:0007669"/>
    <property type="project" value="TreeGrafter"/>
</dbReference>
<feature type="binding site" evidence="3">
    <location>
        <position position="217"/>
    </location>
    <ligand>
        <name>FAD</name>
        <dbReference type="ChEBI" id="CHEBI:57692"/>
    </ligand>
</feature>
<dbReference type="PANTHER" id="PTHR11455">
    <property type="entry name" value="CRYPTOCHROME"/>
    <property type="match status" value="1"/>
</dbReference>